<sequence>MNKLLLAGLVGLSLSTLSVDAEPFSLELSLATQAVTTKVNHAEANVKTTMQSVDINKDTAEQLSLLKGVGEKKAQAIVDYRNKYGSFSSIDDLTAVPGIGPVIVEQNRANIRL</sequence>
<dbReference type="SUPFAM" id="SSF47781">
    <property type="entry name" value="RuvA domain 2-like"/>
    <property type="match status" value="1"/>
</dbReference>
<reference evidence="3" key="1">
    <citation type="journal article" date="2014" name="Int. J. Syst. Evol. Microbiol.">
        <title>Complete genome sequence of Corynebacterium casei LMG S-19264T (=DSM 44701T), isolated from a smear-ripened cheese.</title>
        <authorList>
            <consortium name="US DOE Joint Genome Institute (JGI-PGF)"/>
            <person name="Walter F."/>
            <person name="Albersmeier A."/>
            <person name="Kalinowski J."/>
            <person name="Ruckert C."/>
        </authorList>
    </citation>
    <scope>NUCLEOTIDE SEQUENCE</scope>
    <source>
        <strain evidence="3">JCM 30804</strain>
    </source>
</reference>
<dbReference type="InterPro" id="IPR004509">
    <property type="entry name" value="Competence_ComEA_HhH"/>
</dbReference>
<dbReference type="Proteomes" id="UP000613743">
    <property type="component" value="Unassembled WGS sequence"/>
</dbReference>
<feature type="chain" id="PRO_5037932252" evidence="1">
    <location>
        <begin position="22"/>
        <end position="113"/>
    </location>
</feature>
<evidence type="ECO:0000259" key="2">
    <source>
        <dbReference type="SMART" id="SM00278"/>
    </source>
</evidence>
<keyword evidence="4" id="KW-1185">Reference proteome</keyword>
<evidence type="ECO:0000256" key="1">
    <source>
        <dbReference type="SAM" id="SignalP"/>
    </source>
</evidence>
<reference evidence="3" key="2">
    <citation type="submission" date="2020-09" db="EMBL/GenBank/DDBJ databases">
        <authorList>
            <person name="Sun Q."/>
            <person name="Ohkuma M."/>
        </authorList>
    </citation>
    <scope>NUCLEOTIDE SEQUENCE</scope>
    <source>
        <strain evidence="3">JCM 30804</strain>
    </source>
</reference>
<dbReference type="GO" id="GO:0015627">
    <property type="term" value="C:type II protein secretion system complex"/>
    <property type="evidence" value="ECO:0007669"/>
    <property type="project" value="TreeGrafter"/>
</dbReference>
<dbReference type="GO" id="GO:0003677">
    <property type="term" value="F:DNA binding"/>
    <property type="evidence" value="ECO:0007669"/>
    <property type="project" value="InterPro"/>
</dbReference>
<name>A0A917N9K8_9GAMM</name>
<accession>A0A917N9K8</accession>
<dbReference type="GO" id="GO:0015628">
    <property type="term" value="P:protein secretion by the type II secretion system"/>
    <property type="evidence" value="ECO:0007669"/>
    <property type="project" value="TreeGrafter"/>
</dbReference>
<comment type="caution">
    <text evidence="3">The sequence shown here is derived from an EMBL/GenBank/DDBJ whole genome shotgun (WGS) entry which is preliminary data.</text>
</comment>
<dbReference type="SMART" id="SM00278">
    <property type="entry name" value="HhH1"/>
    <property type="match status" value="2"/>
</dbReference>
<dbReference type="EMBL" id="BMPZ01000002">
    <property type="protein sequence ID" value="GGI75349.1"/>
    <property type="molecule type" value="Genomic_DNA"/>
</dbReference>
<dbReference type="AlphaFoldDB" id="A0A917N9K8"/>
<protein>
    <submittedName>
        <fullName evidence="3">Competence protein ComEA</fullName>
    </submittedName>
</protein>
<dbReference type="GO" id="GO:0006281">
    <property type="term" value="P:DNA repair"/>
    <property type="evidence" value="ECO:0007669"/>
    <property type="project" value="InterPro"/>
</dbReference>
<dbReference type="Gene3D" id="1.10.150.280">
    <property type="entry name" value="AF1531-like domain"/>
    <property type="match status" value="1"/>
</dbReference>
<dbReference type="InterPro" id="IPR051675">
    <property type="entry name" value="Endo/Exo/Phosphatase_dom_1"/>
</dbReference>
<organism evidence="3 4">
    <name type="scientific">Shewanella gelidii</name>
    <dbReference type="NCBI Taxonomy" id="1642821"/>
    <lineage>
        <taxon>Bacteria</taxon>
        <taxon>Pseudomonadati</taxon>
        <taxon>Pseudomonadota</taxon>
        <taxon>Gammaproteobacteria</taxon>
        <taxon>Alteromonadales</taxon>
        <taxon>Shewanellaceae</taxon>
        <taxon>Shewanella</taxon>
    </lineage>
</organism>
<proteinExistence type="predicted"/>
<evidence type="ECO:0000313" key="3">
    <source>
        <dbReference type="EMBL" id="GGI75349.1"/>
    </source>
</evidence>
<dbReference type="PANTHER" id="PTHR21180">
    <property type="entry name" value="ENDONUCLEASE/EXONUCLEASE/PHOSPHATASE FAMILY DOMAIN-CONTAINING PROTEIN 1"/>
    <property type="match status" value="1"/>
</dbReference>
<gene>
    <name evidence="3" type="primary">comEA</name>
    <name evidence="3" type="ORF">GCM10009332_11020</name>
</gene>
<feature type="domain" description="Helix-hairpin-helix DNA-binding motif class 1" evidence="2">
    <location>
        <begin position="91"/>
        <end position="110"/>
    </location>
</feature>
<dbReference type="InterPro" id="IPR010994">
    <property type="entry name" value="RuvA_2-like"/>
</dbReference>
<evidence type="ECO:0000313" key="4">
    <source>
        <dbReference type="Proteomes" id="UP000613743"/>
    </source>
</evidence>
<keyword evidence="1" id="KW-0732">Signal</keyword>
<feature type="signal peptide" evidence="1">
    <location>
        <begin position="1"/>
        <end position="21"/>
    </location>
</feature>
<dbReference type="Pfam" id="PF12836">
    <property type="entry name" value="HHH_3"/>
    <property type="match status" value="1"/>
</dbReference>
<dbReference type="InterPro" id="IPR003583">
    <property type="entry name" value="Hlx-hairpin-Hlx_DNA-bd_motif"/>
</dbReference>
<dbReference type="PANTHER" id="PTHR21180:SF32">
    <property type="entry name" value="ENDONUCLEASE_EXONUCLEASE_PHOSPHATASE FAMILY DOMAIN-CONTAINING PROTEIN 1"/>
    <property type="match status" value="1"/>
</dbReference>
<feature type="domain" description="Helix-hairpin-helix DNA-binding motif class 1" evidence="2">
    <location>
        <begin position="61"/>
        <end position="80"/>
    </location>
</feature>
<dbReference type="RefSeq" id="WP_188918686.1">
    <property type="nucleotide sequence ID" value="NZ_BMPZ01000002.1"/>
</dbReference>
<dbReference type="NCBIfam" id="TIGR00426">
    <property type="entry name" value="competence protein ComEA helix-hairpin-helix repeat region"/>
    <property type="match status" value="1"/>
</dbReference>